<dbReference type="EMBL" id="CP061539">
    <property type="protein sequence ID" value="QNV38425.1"/>
    <property type="molecule type" value="Genomic_DNA"/>
</dbReference>
<accession>A0A7H2BFH9</accession>
<evidence type="ECO:0000313" key="3">
    <source>
        <dbReference type="Proteomes" id="UP000516404"/>
    </source>
</evidence>
<dbReference type="RefSeq" id="WP_190725093.1">
    <property type="nucleotide sequence ID" value="NZ_CP061539.1"/>
</dbReference>
<dbReference type="InterPro" id="IPR008523">
    <property type="entry name" value="DUF805"/>
</dbReference>
<sequence>MSFGQAVKNWGAYLFHFSGRASRSEFWWIQLFWLIIFALYAVASFISLRFFGSDAPRSEAFTTGEGIIVALLVILSLTMCVTTLALGWRRLHDAGFPGFIYLLQFVGIAGLGIVPLILCIMPSSPTGIEYDKPVDVNRP</sequence>
<feature type="transmembrane region" description="Helical" evidence="1">
    <location>
        <begin position="99"/>
        <end position="123"/>
    </location>
</feature>
<organism evidence="2 3">
    <name type="scientific">Rothia terrae</name>
    <dbReference type="NCBI Taxonomy" id="396015"/>
    <lineage>
        <taxon>Bacteria</taxon>
        <taxon>Bacillati</taxon>
        <taxon>Actinomycetota</taxon>
        <taxon>Actinomycetes</taxon>
        <taxon>Micrococcales</taxon>
        <taxon>Micrococcaceae</taxon>
        <taxon>Rothia</taxon>
    </lineage>
</organism>
<protein>
    <submittedName>
        <fullName evidence="2">DUF805 domain-containing protein</fullName>
    </submittedName>
</protein>
<dbReference type="AlphaFoldDB" id="A0A7H2BFH9"/>
<dbReference type="Proteomes" id="UP000516404">
    <property type="component" value="Chromosome"/>
</dbReference>
<gene>
    <name evidence="2" type="ORF">IDM49_03915</name>
</gene>
<keyword evidence="1" id="KW-0472">Membrane</keyword>
<reference evidence="2 3" key="1">
    <citation type="submission" date="2020-09" db="EMBL/GenBank/DDBJ databases">
        <title>Investigation of environmental microbes.</title>
        <authorList>
            <person name="Ou Y."/>
            <person name="Kang Q."/>
        </authorList>
    </citation>
    <scope>NUCLEOTIDE SEQUENCE [LARGE SCALE GENOMIC DNA]</scope>
    <source>
        <strain evidence="2 3">KJZ-14</strain>
    </source>
</reference>
<evidence type="ECO:0000256" key="1">
    <source>
        <dbReference type="SAM" id="Phobius"/>
    </source>
</evidence>
<dbReference type="PANTHER" id="PTHR34980:SF2">
    <property type="entry name" value="INNER MEMBRANE PROTEIN YHAH-RELATED"/>
    <property type="match status" value="1"/>
</dbReference>
<keyword evidence="3" id="KW-1185">Reference proteome</keyword>
<feature type="transmembrane region" description="Helical" evidence="1">
    <location>
        <begin position="66"/>
        <end position="87"/>
    </location>
</feature>
<feature type="transmembrane region" description="Helical" evidence="1">
    <location>
        <begin position="26"/>
        <end position="46"/>
    </location>
</feature>
<dbReference type="Pfam" id="PF05656">
    <property type="entry name" value="DUF805"/>
    <property type="match status" value="1"/>
</dbReference>
<keyword evidence="1" id="KW-1133">Transmembrane helix</keyword>
<dbReference type="PANTHER" id="PTHR34980">
    <property type="entry name" value="INNER MEMBRANE PROTEIN-RELATED-RELATED"/>
    <property type="match status" value="1"/>
</dbReference>
<dbReference type="GO" id="GO:0005886">
    <property type="term" value="C:plasma membrane"/>
    <property type="evidence" value="ECO:0007669"/>
    <property type="project" value="TreeGrafter"/>
</dbReference>
<dbReference type="GeneID" id="96623369"/>
<evidence type="ECO:0000313" key="2">
    <source>
        <dbReference type="EMBL" id="QNV38425.1"/>
    </source>
</evidence>
<proteinExistence type="predicted"/>
<name>A0A7H2BFH9_9MICC</name>
<keyword evidence="1" id="KW-0812">Transmembrane</keyword>
<dbReference type="KEGG" id="rter:IDM49_03915"/>